<dbReference type="InterPro" id="IPR058533">
    <property type="entry name" value="Cation_efflux_TM"/>
</dbReference>
<keyword evidence="4 6" id="KW-1133">Transmembrane helix</keyword>
<dbReference type="Pfam" id="PF01545">
    <property type="entry name" value="Cation_efflux"/>
    <property type="match status" value="1"/>
</dbReference>
<evidence type="ECO:0000313" key="9">
    <source>
        <dbReference type="EMBL" id="MBU8875188.1"/>
    </source>
</evidence>
<keyword evidence="2" id="KW-0813">Transport</keyword>
<dbReference type="PANTHER" id="PTHR43840:SF41">
    <property type="entry name" value="CATION-EFFLUX PUMP FIEF"/>
    <property type="match status" value="1"/>
</dbReference>
<dbReference type="InterPro" id="IPR002524">
    <property type="entry name" value="Cation_efflux"/>
</dbReference>
<dbReference type="InterPro" id="IPR050291">
    <property type="entry name" value="CDF_Transporter"/>
</dbReference>
<dbReference type="Pfam" id="PF16916">
    <property type="entry name" value="ZT_dimer"/>
    <property type="match status" value="1"/>
</dbReference>
<accession>A0ABS6ILJ9</accession>
<keyword evidence="5 6" id="KW-0472">Membrane</keyword>
<evidence type="ECO:0000256" key="1">
    <source>
        <dbReference type="ARBA" id="ARBA00004141"/>
    </source>
</evidence>
<dbReference type="EMBL" id="JAHOPB010000001">
    <property type="protein sequence ID" value="MBU8875188.1"/>
    <property type="molecule type" value="Genomic_DNA"/>
</dbReference>
<dbReference type="NCBIfam" id="TIGR01297">
    <property type="entry name" value="CDF"/>
    <property type="match status" value="1"/>
</dbReference>
<comment type="subcellular location">
    <subcellularLocation>
        <location evidence="1">Membrane</location>
        <topology evidence="1">Multi-pass membrane protein</topology>
    </subcellularLocation>
</comment>
<feature type="transmembrane region" description="Helical" evidence="6">
    <location>
        <begin position="81"/>
        <end position="103"/>
    </location>
</feature>
<evidence type="ECO:0000256" key="4">
    <source>
        <dbReference type="ARBA" id="ARBA00022989"/>
    </source>
</evidence>
<evidence type="ECO:0000256" key="5">
    <source>
        <dbReference type="ARBA" id="ARBA00023136"/>
    </source>
</evidence>
<feature type="domain" description="Cation efflux protein transmembrane" evidence="7">
    <location>
        <begin position="15"/>
        <end position="207"/>
    </location>
</feature>
<feature type="transmembrane region" description="Helical" evidence="6">
    <location>
        <begin position="151"/>
        <end position="170"/>
    </location>
</feature>
<proteinExistence type="predicted"/>
<dbReference type="PANTHER" id="PTHR43840">
    <property type="entry name" value="MITOCHONDRIAL METAL TRANSPORTER 1-RELATED"/>
    <property type="match status" value="1"/>
</dbReference>
<evidence type="ECO:0000256" key="3">
    <source>
        <dbReference type="ARBA" id="ARBA00022692"/>
    </source>
</evidence>
<evidence type="ECO:0000256" key="2">
    <source>
        <dbReference type="ARBA" id="ARBA00022448"/>
    </source>
</evidence>
<gene>
    <name evidence="9" type="ORF">KQ910_15545</name>
</gene>
<evidence type="ECO:0000259" key="7">
    <source>
        <dbReference type="Pfam" id="PF01545"/>
    </source>
</evidence>
<feature type="transmembrane region" description="Helical" evidence="6">
    <location>
        <begin position="115"/>
        <end position="139"/>
    </location>
</feature>
<evidence type="ECO:0000313" key="10">
    <source>
        <dbReference type="Proteomes" id="UP000727907"/>
    </source>
</evidence>
<feature type="domain" description="Cation efflux protein cytoplasmic" evidence="8">
    <location>
        <begin position="211"/>
        <end position="287"/>
    </location>
</feature>
<dbReference type="RefSeq" id="WP_216962034.1">
    <property type="nucleotide sequence ID" value="NZ_JAHOPB010000001.1"/>
</dbReference>
<feature type="transmembrane region" description="Helical" evidence="6">
    <location>
        <begin position="12"/>
        <end position="33"/>
    </location>
</feature>
<evidence type="ECO:0000256" key="6">
    <source>
        <dbReference type="SAM" id="Phobius"/>
    </source>
</evidence>
<protein>
    <submittedName>
        <fullName evidence="9">Cation diffusion facilitator family transporter</fullName>
    </submittedName>
</protein>
<organism evidence="9 10">
    <name type="scientific">Reyranella humidisoli</name>
    <dbReference type="NCBI Taxonomy" id="2849149"/>
    <lineage>
        <taxon>Bacteria</taxon>
        <taxon>Pseudomonadati</taxon>
        <taxon>Pseudomonadota</taxon>
        <taxon>Alphaproteobacteria</taxon>
        <taxon>Hyphomicrobiales</taxon>
        <taxon>Reyranellaceae</taxon>
        <taxon>Reyranella</taxon>
    </lineage>
</organism>
<evidence type="ECO:0000259" key="8">
    <source>
        <dbReference type="Pfam" id="PF16916"/>
    </source>
</evidence>
<name>A0ABS6ILJ9_9HYPH</name>
<dbReference type="Proteomes" id="UP000727907">
    <property type="component" value="Unassembled WGS sequence"/>
</dbReference>
<keyword evidence="10" id="KW-1185">Reference proteome</keyword>
<dbReference type="InterPro" id="IPR027470">
    <property type="entry name" value="Cation_efflux_CTD"/>
</dbReference>
<keyword evidence="3 6" id="KW-0812">Transmembrane</keyword>
<sequence>MAMEPQRLMRLATVASMSVALILIVAKLAAWRITDSVSMLSSLVDTSLDLVSSMVTFLAVRHALVPADDDHRFGHGKAEGLAGLVQAGFIAASGCALLVAVVERLGNPKQVREEMVGLVISGLAIVLTAVLVSFQRYVVRRSGSLAIGADMAHYATDLVATLLTGGGLFLSGLLDLPLIDSGVAGVVALYLLHGGWKVGRASLDVLMDRELPADESKRIEEIARSHAGVIDVHELRTRSGGLTKFVQLHIEVARDLSLVDGHEIGQEVEMEIARAFPAAEIIVHVDPAPAV</sequence>
<comment type="caution">
    <text evidence="9">The sequence shown here is derived from an EMBL/GenBank/DDBJ whole genome shotgun (WGS) entry which is preliminary data.</text>
</comment>
<reference evidence="9 10" key="1">
    <citation type="submission" date="2021-06" db="EMBL/GenBank/DDBJ databases">
        <authorList>
            <person name="Lee D.H."/>
        </authorList>
    </citation>
    <scope>NUCLEOTIDE SEQUENCE [LARGE SCALE GENOMIC DNA]</scope>
    <source>
        <strain evidence="9 10">MMS21-HV4-11</strain>
    </source>
</reference>